<evidence type="ECO:0000256" key="3">
    <source>
        <dbReference type="ARBA" id="ARBA00006130"/>
    </source>
</evidence>
<keyword evidence="4" id="KW-0963">Cytoplasm</keyword>
<feature type="region of interest" description="Disordered" evidence="6">
    <location>
        <begin position="478"/>
        <end position="506"/>
    </location>
</feature>
<dbReference type="InterPro" id="IPR056518">
    <property type="entry name" value="HEAT_Ints3_C"/>
</dbReference>
<feature type="domain" description="Integrator complex subunit 3 N-terminal" evidence="7">
    <location>
        <begin position="59"/>
        <end position="464"/>
    </location>
</feature>
<dbReference type="Pfam" id="PF24566">
    <property type="entry name" value="HEAT_Ints3_C"/>
    <property type="match status" value="1"/>
</dbReference>
<dbReference type="Pfam" id="PF10189">
    <property type="entry name" value="Ints3_N"/>
    <property type="match status" value="1"/>
</dbReference>
<dbReference type="PANTHER" id="PTHR13587">
    <property type="entry name" value="INTEGRATOR COMPLEX SUBUNIT 3"/>
    <property type="match status" value="1"/>
</dbReference>
<evidence type="ECO:0000256" key="1">
    <source>
        <dbReference type="ARBA" id="ARBA00004123"/>
    </source>
</evidence>
<evidence type="ECO:0000259" key="8">
    <source>
        <dbReference type="Pfam" id="PF24566"/>
    </source>
</evidence>
<evidence type="ECO:0000256" key="2">
    <source>
        <dbReference type="ARBA" id="ARBA00004496"/>
    </source>
</evidence>
<keyword evidence="9" id="KW-1185">Reference proteome</keyword>
<dbReference type="InterPro" id="IPR019333">
    <property type="entry name" value="INTS3_N"/>
</dbReference>
<dbReference type="InterPro" id="IPR045334">
    <property type="entry name" value="INTS3"/>
</dbReference>
<gene>
    <name evidence="10" type="primary">LOC102805172</name>
</gene>
<reference evidence="10" key="1">
    <citation type="submission" date="2025-08" db="UniProtKB">
        <authorList>
            <consortium name="RefSeq"/>
        </authorList>
    </citation>
    <scope>IDENTIFICATION</scope>
    <source>
        <tissue evidence="10">Testes</tissue>
    </source>
</reference>
<accession>A0ABM0MQM7</accession>
<dbReference type="RefSeq" id="XP_006822318.1">
    <property type="nucleotide sequence ID" value="XM_006822255.1"/>
</dbReference>
<feature type="compositionally biased region" description="Low complexity" evidence="6">
    <location>
        <begin position="983"/>
        <end position="996"/>
    </location>
</feature>
<evidence type="ECO:0000256" key="5">
    <source>
        <dbReference type="ARBA" id="ARBA00023242"/>
    </source>
</evidence>
<proteinExistence type="inferred from homology"/>
<protein>
    <submittedName>
        <fullName evidence="10">Integrator complex subunit 3-like</fullName>
    </submittedName>
</protein>
<keyword evidence="5" id="KW-0539">Nucleus</keyword>
<evidence type="ECO:0000313" key="9">
    <source>
        <dbReference type="Proteomes" id="UP000694865"/>
    </source>
</evidence>
<dbReference type="Proteomes" id="UP000694865">
    <property type="component" value="Unplaced"/>
</dbReference>
<feature type="compositionally biased region" description="Pro residues" evidence="6">
    <location>
        <begin position="485"/>
        <end position="499"/>
    </location>
</feature>
<evidence type="ECO:0000256" key="4">
    <source>
        <dbReference type="ARBA" id="ARBA00022490"/>
    </source>
</evidence>
<dbReference type="GeneID" id="102805172"/>
<comment type="subcellular location">
    <subcellularLocation>
        <location evidence="2">Cytoplasm</location>
    </subcellularLocation>
    <subcellularLocation>
        <location evidence="1">Nucleus</location>
    </subcellularLocation>
</comment>
<dbReference type="PANTHER" id="PTHR13587:SF7">
    <property type="entry name" value="INTEGRATOR COMPLEX SUBUNIT 3"/>
    <property type="match status" value="1"/>
</dbReference>
<name>A0ABM0MQM7_SACKO</name>
<evidence type="ECO:0000259" key="7">
    <source>
        <dbReference type="Pfam" id="PF10189"/>
    </source>
</evidence>
<evidence type="ECO:0000313" key="10">
    <source>
        <dbReference type="RefSeq" id="XP_006822318.1"/>
    </source>
</evidence>
<organism evidence="9 10">
    <name type="scientific">Saccoglossus kowalevskii</name>
    <name type="common">Acorn worm</name>
    <dbReference type="NCBI Taxonomy" id="10224"/>
    <lineage>
        <taxon>Eukaryota</taxon>
        <taxon>Metazoa</taxon>
        <taxon>Hemichordata</taxon>
        <taxon>Enteropneusta</taxon>
        <taxon>Harrimaniidae</taxon>
        <taxon>Saccoglossus</taxon>
    </lineage>
</organism>
<sequence length="1033" mass="117713">MDEKPPKSRLFSANTLDPKDEIEERMERGYATLLDLTRGLSERETHDALNAHVCKGMPQHEDITLGLLYSILIDPPSAPKNYRDLALITRDGMGLTILKINEIVLGKFLRVSEKSRNQLIWVVRELVKNSVVGTDGICSSLLRQISGGDVTPKNIWLAESMLDVLSGNRAWLDKQPSFIPIAVYTYLRLIEDHSSQLLSNLRQREVDFCVSLMREKFMDCSTIGRDLVRLLQSVARIPEVQKLWKDILHNPQILSPQFTGLVQLLNQRTSRKFLVCRLTPDMENKMVFLTSKVKFGQQKRYQEWFQRLYLSTPESQSLRCDLIRFICGVIHPSNEVLCSDIIPRWAVIGWLLTTCTSNVAASSAKLALFYDWLFYQPRLDNIMNIEPAILVMHHSMRSHLAITATLLDFLCRIMPNFYPPLESQVRQGVKTALKSILDKRVLPSLLPLLDNAKLDKELRSMIRENFSEFCSAEAIKDSEQISTTTPPPQSPTTPPPSNTLPPTIQPLINKDIDFSDSDIPNKFDEATFSDDEDDDKGKLKVQEYFFRPIRDLEEVDIDQCVDQLSDELKDVVRKLSEEKELVDTESQCETMETLCGAILEMDEFDSEQAAPLASLLLQLYKDHFNGELIPQELSEENLLESISKPVFVIFRNISQSPEEDACPIQLLTLVCHMYEKHPQIGYHLLYFLIVSSKVEESKLYVYEEVCKNSESGDLEVCLKRDFQTCQEDDIQLLCYLITPVYNQFSDATLGNTDLLHIIVSCIDASQLQDLICEIMQGNLVMFKEEDLVKTIEITLEWETFEQYCVWQLLIAHDDVPVDQLTDLTPKLTYKDHPEALTSILLMLKNETANFDLLRPILNRPVVDCDKFTISILSHWALQDDKVFSELVKTVCGKVCTAAKRQKPRPTKFPLPSVNQVLGHLDALKLTPVTKQCTFFNQEAFLIGLTLLQGVCDDSQKMKYGDLFALTEELSESFRTTRSKRKTTGSYTPRSTTTSTSGRNKPIESSSSESEDEDVVPPRLKKRRKPTGNGSDSD</sequence>
<feature type="region of interest" description="Disordered" evidence="6">
    <location>
        <begin position="974"/>
        <end position="1033"/>
    </location>
</feature>
<comment type="similarity">
    <text evidence="3">Belongs to the Integrator subunit 3 family.</text>
</comment>
<feature type="domain" description="Ints3-like C-terminal" evidence="8">
    <location>
        <begin position="573"/>
        <end position="965"/>
    </location>
</feature>
<evidence type="ECO:0000256" key="6">
    <source>
        <dbReference type="SAM" id="MobiDB-lite"/>
    </source>
</evidence>